<dbReference type="Proteomes" id="UP000683511">
    <property type="component" value="Chromosome"/>
</dbReference>
<keyword evidence="2" id="KW-1185">Reference proteome</keyword>
<protein>
    <recommendedName>
        <fullName evidence="3">Type II toxin-antitoxin system VapC family toxin</fullName>
    </recommendedName>
</protein>
<dbReference type="EMBL" id="CP021056">
    <property type="protein sequence ID" value="QXE25516.1"/>
    <property type="molecule type" value="Genomic_DNA"/>
</dbReference>
<organism evidence="1 2">
    <name type="scientific">Richelia sinica FACHB-800</name>
    <dbReference type="NCBI Taxonomy" id="1357546"/>
    <lineage>
        <taxon>Bacteria</taxon>
        <taxon>Bacillati</taxon>
        <taxon>Cyanobacteriota</taxon>
        <taxon>Cyanophyceae</taxon>
        <taxon>Nostocales</taxon>
        <taxon>Nostocaceae</taxon>
        <taxon>Richelia</taxon>
    </lineage>
</organism>
<dbReference type="RefSeq" id="WP_242034239.1">
    <property type="nucleotide sequence ID" value="NZ_CP021056.1"/>
</dbReference>
<evidence type="ECO:0000313" key="1">
    <source>
        <dbReference type="EMBL" id="QXE25516.1"/>
    </source>
</evidence>
<dbReference type="AlphaFoldDB" id="A0A975Y6Q2"/>
<name>A0A975Y6Q2_9NOST</name>
<proteinExistence type="predicted"/>
<gene>
    <name evidence="1" type="ORF">B6N60_04231</name>
</gene>
<evidence type="ECO:0008006" key="3">
    <source>
        <dbReference type="Google" id="ProtNLM"/>
    </source>
</evidence>
<evidence type="ECO:0000313" key="2">
    <source>
        <dbReference type="Proteomes" id="UP000683511"/>
    </source>
</evidence>
<reference evidence="1" key="1">
    <citation type="submission" date="2017-04" db="EMBL/GenBank/DDBJ databases">
        <title>Genome deletions in a multicellular cyanobacterial endosymbiont for morphological adaptation in marine diatoms.</title>
        <authorList>
            <person name="Wang Y."/>
            <person name="Gao H."/>
            <person name="Li R."/>
            <person name="Xu X."/>
        </authorList>
    </citation>
    <scope>NUCLEOTIDE SEQUENCE</scope>
    <source>
        <strain evidence="1">FACHB 800</strain>
    </source>
</reference>
<sequence length="57" mass="6165">MRQTGKATADPKSLDGDVILAAQAKIAELNGNQVIVATTNVKHLSLFVDAREWTDIE</sequence>
<dbReference type="KEGG" id="rsin:B6N60_04231"/>
<accession>A0A975Y6Q2</accession>